<organism evidence="3 4">
    <name type="scientific">Coniella lustricola</name>
    <dbReference type="NCBI Taxonomy" id="2025994"/>
    <lineage>
        <taxon>Eukaryota</taxon>
        <taxon>Fungi</taxon>
        <taxon>Dikarya</taxon>
        <taxon>Ascomycota</taxon>
        <taxon>Pezizomycotina</taxon>
        <taxon>Sordariomycetes</taxon>
        <taxon>Sordariomycetidae</taxon>
        <taxon>Diaporthales</taxon>
        <taxon>Schizoparmaceae</taxon>
        <taxon>Coniella</taxon>
    </lineage>
</organism>
<dbReference type="STRING" id="2025994.A0A2T3AA55"/>
<feature type="chain" id="PRO_5015485993" description="LysM domain-containing protein" evidence="1">
    <location>
        <begin position="23"/>
        <end position="229"/>
    </location>
</feature>
<evidence type="ECO:0000313" key="3">
    <source>
        <dbReference type="EMBL" id="PSR88544.1"/>
    </source>
</evidence>
<evidence type="ECO:0000256" key="1">
    <source>
        <dbReference type="SAM" id="SignalP"/>
    </source>
</evidence>
<dbReference type="AlphaFoldDB" id="A0A2T3AA55"/>
<dbReference type="Pfam" id="PF01476">
    <property type="entry name" value="LysM"/>
    <property type="match status" value="1"/>
</dbReference>
<feature type="domain" description="LysM" evidence="2">
    <location>
        <begin position="117"/>
        <end position="154"/>
    </location>
</feature>
<dbReference type="OrthoDB" id="2107166at2759"/>
<dbReference type="Gene3D" id="3.10.350.10">
    <property type="entry name" value="LysM domain"/>
    <property type="match status" value="1"/>
</dbReference>
<dbReference type="InterPro" id="IPR036779">
    <property type="entry name" value="LysM_dom_sf"/>
</dbReference>
<sequence>MALQRLSLAVASVLASASVAVGASCDTSTLNTTTYLYPITVQGTTIKDVAAATNRGLCNIARYNFMADESIIPNVGQTIAIPAEVCPDEIDDTTCVTNNWNSTNTCLVGGPRLYYTVTGDTYAIIANRLNLAPSTLSTGNTSEVLEPGQFIKIPLCDPSMCSFEPYQFQLGDWKTYKDLADEYGSTVGQIMQLSPTYNYSSSAIEDKTPPTIDLVFNCTLLSDNITVIT</sequence>
<keyword evidence="4" id="KW-1185">Reference proteome</keyword>
<gene>
    <name evidence="3" type="ORF">BD289DRAFT_460424</name>
</gene>
<dbReference type="EMBL" id="KZ678427">
    <property type="protein sequence ID" value="PSR88544.1"/>
    <property type="molecule type" value="Genomic_DNA"/>
</dbReference>
<accession>A0A2T3AA55</accession>
<proteinExistence type="predicted"/>
<keyword evidence="1" id="KW-0732">Signal</keyword>
<dbReference type="InterPro" id="IPR018392">
    <property type="entry name" value="LysM"/>
</dbReference>
<feature type="signal peptide" evidence="1">
    <location>
        <begin position="1"/>
        <end position="22"/>
    </location>
</feature>
<protein>
    <recommendedName>
        <fullName evidence="2">LysM domain-containing protein</fullName>
    </recommendedName>
</protein>
<name>A0A2T3AA55_9PEZI</name>
<evidence type="ECO:0000313" key="4">
    <source>
        <dbReference type="Proteomes" id="UP000241462"/>
    </source>
</evidence>
<dbReference type="Proteomes" id="UP000241462">
    <property type="component" value="Unassembled WGS sequence"/>
</dbReference>
<dbReference type="InParanoid" id="A0A2T3AA55"/>
<dbReference type="PROSITE" id="PS51257">
    <property type="entry name" value="PROKAR_LIPOPROTEIN"/>
    <property type="match status" value="1"/>
</dbReference>
<reference evidence="3 4" key="1">
    <citation type="journal article" date="2018" name="Mycol. Prog.">
        <title>Coniella lustricola, a new species from submerged detritus.</title>
        <authorList>
            <person name="Raudabaugh D.B."/>
            <person name="Iturriaga T."/>
            <person name="Carver A."/>
            <person name="Mondo S."/>
            <person name="Pangilinan J."/>
            <person name="Lipzen A."/>
            <person name="He G."/>
            <person name="Amirebrahimi M."/>
            <person name="Grigoriev I.V."/>
            <person name="Miller A.N."/>
        </authorList>
    </citation>
    <scope>NUCLEOTIDE SEQUENCE [LARGE SCALE GENOMIC DNA]</scope>
    <source>
        <strain evidence="3 4">B22-T-1</strain>
    </source>
</reference>
<evidence type="ECO:0000259" key="2">
    <source>
        <dbReference type="Pfam" id="PF01476"/>
    </source>
</evidence>